<dbReference type="InterPro" id="IPR003121">
    <property type="entry name" value="SWIB_MDM2_domain"/>
</dbReference>
<evidence type="ECO:0000313" key="3">
    <source>
        <dbReference type="Proteomes" id="UP000823674"/>
    </source>
</evidence>
<dbReference type="SMART" id="SM00151">
    <property type="entry name" value="SWIB"/>
    <property type="match status" value="1"/>
</dbReference>
<protein>
    <recommendedName>
        <fullName evidence="1">SWIB domain-containing protein</fullName>
    </recommendedName>
</protein>
<dbReference type="PANTHER" id="PTHR13844">
    <property type="entry name" value="SWI/SNF-RELATED MATRIX-ASSOCIATED ACTIN-DEPENDENT REGULATOR OF CHROMATIN SUBFAMILY D"/>
    <property type="match status" value="1"/>
</dbReference>
<feature type="domain" description="SWIB" evidence="1">
    <location>
        <begin position="121"/>
        <end position="179"/>
    </location>
</feature>
<evidence type="ECO:0000313" key="2">
    <source>
        <dbReference type="EMBL" id="KAG5405942.1"/>
    </source>
</evidence>
<name>A0ABQ7N4V1_BRACM</name>
<reference evidence="2 3" key="1">
    <citation type="submission" date="2021-03" db="EMBL/GenBank/DDBJ databases">
        <authorList>
            <person name="King G.J."/>
            <person name="Bancroft I."/>
            <person name="Baten A."/>
            <person name="Bloomfield J."/>
            <person name="Borpatragohain P."/>
            <person name="He Z."/>
            <person name="Irish N."/>
            <person name="Irwin J."/>
            <person name="Liu K."/>
            <person name="Mauleon R.P."/>
            <person name="Moore J."/>
            <person name="Morris R."/>
            <person name="Ostergaard L."/>
            <person name="Wang B."/>
            <person name="Wells R."/>
        </authorList>
    </citation>
    <scope>NUCLEOTIDE SEQUENCE [LARGE SCALE GENOMIC DNA]</scope>
    <source>
        <strain evidence="2">R-o-18</strain>
        <tissue evidence="2">Leaf</tissue>
    </source>
</reference>
<dbReference type="Gene3D" id="1.10.245.10">
    <property type="entry name" value="SWIB/MDM2 domain"/>
    <property type="match status" value="1"/>
</dbReference>
<dbReference type="Pfam" id="PF02201">
    <property type="entry name" value="SWIB"/>
    <property type="match status" value="1"/>
</dbReference>
<evidence type="ECO:0000259" key="1">
    <source>
        <dbReference type="SMART" id="SM00151"/>
    </source>
</evidence>
<dbReference type="Proteomes" id="UP000823674">
    <property type="component" value="Chromosome A03"/>
</dbReference>
<dbReference type="EMBL" id="JADBGQ010000003">
    <property type="protein sequence ID" value="KAG5405942.1"/>
    <property type="molecule type" value="Genomic_DNA"/>
</dbReference>
<organism evidence="2 3">
    <name type="scientific">Brassica rapa subsp. trilocularis</name>
    <dbReference type="NCBI Taxonomy" id="1813537"/>
    <lineage>
        <taxon>Eukaryota</taxon>
        <taxon>Viridiplantae</taxon>
        <taxon>Streptophyta</taxon>
        <taxon>Embryophyta</taxon>
        <taxon>Tracheophyta</taxon>
        <taxon>Spermatophyta</taxon>
        <taxon>Magnoliopsida</taxon>
        <taxon>eudicotyledons</taxon>
        <taxon>Gunneridae</taxon>
        <taxon>Pentapetalae</taxon>
        <taxon>rosids</taxon>
        <taxon>malvids</taxon>
        <taxon>Brassicales</taxon>
        <taxon>Brassicaceae</taxon>
        <taxon>Brassiceae</taxon>
        <taxon>Brassica</taxon>
    </lineage>
</organism>
<dbReference type="CDD" id="cd10567">
    <property type="entry name" value="SWIB-MDM2_like"/>
    <property type="match status" value="1"/>
</dbReference>
<dbReference type="InterPro" id="IPR036885">
    <property type="entry name" value="SWIB_MDM2_dom_sf"/>
</dbReference>
<sequence>PVKAKKGGGGGITKVCQLSPQLDKFIGTSQIARTEPGQRYMAHLSESASLRPVTQVLNLTLRGTYISFGTDGFECNVPTFYGSQCVCFSSRHKQIIRPDTESDELDENDKKPKKEGCVLLTPDPLPPSDALVKFFGDGESSLSRLVQRLWEYIKQNELQDPSDISVSELITSHFIKTKH</sequence>
<keyword evidence="3" id="KW-1185">Reference proteome</keyword>
<dbReference type="InterPro" id="IPR019835">
    <property type="entry name" value="SWIB_domain"/>
</dbReference>
<proteinExistence type="predicted"/>
<feature type="non-terminal residue" evidence="2">
    <location>
        <position position="1"/>
    </location>
</feature>
<comment type="caution">
    <text evidence="2">The sequence shown here is derived from an EMBL/GenBank/DDBJ whole genome shotgun (WGS) entry which is preliminary data.</text>
</comment>
<accession>A0ABQ7N4V1</accession>
<gene>
    <name evidence="2" type="primary">A03p043610.1_BraROA</name>
    <name evidence="2" type="ORF">IGI04_012061</name>
</gene>
<dbReference type="SUPFAM" id="SSF47592">
    <property type="entry name" value="SWIB/MDM2 domain"/>
    <property type="match status" value="1"/>
</dbReference>